<organism evidence="2">
    <name type="scientific">Tetraselmis sp. GSL018</name>
    <dbReference type="NCBI Taxonomy" id="582737"/>
    <lineage>
        <taxon>Eukaryota</taxon>
        <taxon>Viridiplantae</taxon>
        <taxon>Chlorophyta</taxon>
        <taxon>core chlorophytes</taxon>
        <taxon>Chlorodendrophyceae</taxon>
        <taxon>Chlorodendrales</taxon>
        <taxon>Chlorodendraceae</taxon>
        <taxon>Tetraselmis</taxon>
    </lineage>
</organism>
<reference evidence="2" key="1">
    <citation type="submission" date="2014-05" db="EMBL/GenBank/DDBJ databases">
        <title>The transcriptome of the halophilic microalga Tetraselmis sp. GSL018 isolated from the Great Salt Lake, Utah.</title>
        <authorList>
            <person name="Jinkerson R.E."/>
            <person name="D'Adamo S."/>
            <person name="Posewitz M.C."/>
        </authorList>
    </citation>
    <scope>NUCLEOTIDE SEQUENCE</scope>
    <source>
        <strain evidence="2">GSL018</strain>
    </source>
</reference>
<dbReference type="EMBL" id="GBEZ01023244">
    <property type="protein sequence ID" value="JAC63631.1"/>
    <property type="molecule type" value="Transcribed_RNA"/>
</dbReference>
<dbReference type="AlphaFoldDB" id="A0A061QZD9"/>
<proteinExistence type="predicted"/>
<sequence length="33" mass="3218">MAAAGSLAVSSPKSTQTGDTEVAGQPSRTGTPR</sequence>
<feature type="region of interest" description="Disordered" evidence="1">
    <location>
        <begin position="1"/>
        <end position="33"/>
    </location>
</feature>
<accession>A0A061QZD9</accession>
<name>A0A061QZD9_9CHLO</name>
<evidence type="ECO:0000256" key="1">
    <source>
        <dbReference type="SAM" id="MobiDB-lite"/>
    </source>
</evidence>
<protein>
    <submittedName>
        <fullName evidence="2">Uncharacterized protein</fullName>
    </submittedName>
</protein>
<feature type="compositionally biased region" description="Polar residues" evidence="1">
    <location>
        <begin position="8"/>
        <end position="19"/>
    </location>
</feature>
<evidence type="ECO:0000313" key="2">
    <source>
        <dbReference type="EMBL" id="JAC63631.1"/>
    </source>
</evidence>
<gene>
    <name evidence="2" type="ORF">TSPGSL018_20165</name>
</gene>